<feature type="compositionally biased region" description="Polar residues" evidence="1">
    <location>
        <begin position="697"/>
        <end position="707"/>
    </location>
</feature>
<dbReference type="InterPro" id="IPR000313">
    <property type="entry name" value="PWWP_dom"/>
</dbReference>
<reference evidence="3" key="1">
    <citation type="submission" date="2018-02" db="EMBL/GenBank/DDBJ databases">
        <authorList>
            <person name="Cohen D.B."/>
            <person name="Kent A.D."/>
        </authorList>
    </citation>
    <scope>NUCLEOTIDE SEQUENCE</scope>
</reference>
<dbReference type="PROSITE" id="PS50812">
    <property type="entry name" value="PWWP"/>
    <property type="match status" value="1"/>
</dbReference>
<dbReference type="Pfam" id="PF00855">
    <property type="entry name" value="PWWP"/>
    <property type="match status" value="1"/>
</dbReference>
<evidence type="ECO:0000259" key="2">
    <source>
        <dbReference type="PROSITE" id="PS50812"/>
    </source>
</evidence>
<dbReference type="Gene3D" id="2.30.30.140">
    <property type="match status" value="1"/>
</dbReference>
<feature type="region of interest" description="Disordered" evidence="1">
    <location>
        <begin position="937"/>
        <end position="1006"/>
    </location>
</feature>
<sequence length="1026" mass="110654">MGTVEASKTLAGGSGPVAEPAKPQGPKEKDFELGIEGSAGSGSGKEGTHENGVRVSINGNEGLDGGFVEVVKNQVVETDGGEKGGLEDCEMRGVTSLLEMKGSVNREIEVQDGGESESFEKLETLGVEGMTSDGDGVSLVVDIGGGMLKIGMGESRDLGAKFGVEENGGCLSENGGDPDGEIGIIEVPIEDMGLNKEMEEEVGVVDEGFEFSVGDFVWGKIRSHPWWPGRVYDPSDASDFAAKLKVKDRLLVAYFGDGTFAWCQPSQLKPFEDSFEEMSRQSNSKNFVYAVQKAVDEIGSLLELEMSCSCVTKENGDGLNRPLAVNAGIKDGALVPEGRIGKLSNILSEPVDLLGEVKHIAQTISTHSSSALGLRVLKSWLAAFYCAKGGYHLPLHHESQPIPGLEDDLNYGIVDVSNAVEVPIQGPFAEEWLSSPISPKFGQTSQTAMQKCLGNSEDRLYQRRKQKSIAEIMEGNMDAQAKSKGGDAAEEETNSGKLAPSSKRKKRKGSDETDAHFGNEATSVTRTKRKARMLGSSLSTNSKVSSVKNDGSGGKEETTKSPSSRRSKRNSGVSIQNDGVGGEELTDDEPVSTKKKLNSGKVQTTDGEAKGQIEKGSLSRERKKSKYLSPPFTSLIMVQKKKDIEAESLKVSNEAQSGEPMITAAGNLAGPPPILKRSRETFQKKLSQELGLGHEPSNISSPQTPKQDSIPVIDLVKVKAPANEVLTQVRCAALNPICPMENKSFEMMGDFMSILRSSVYHDGSNYKAYNKRQSGRKRKNIDTEPGSLGKDQNHADHKSPGHESKPRKIKRKKEVESNRAKPRKAAEKPDAKVNKPPSKQAAKMSDKEKEKKVSAAELFATFGPGSSLPTKADLIRIYGKFGVLNEPETDMFYNSFCARVAFIRGSDAEEAFNQSLRSNPFKAANVTFRLLFPSAKSKTRETRDIPPPPAPPKASSAPNVQGKTQEKPSSDSQPLQLDFLRQKLEMMNSMLENSGGKVSSEMKGKLESEIKGLLEKVSSMPGSSSS</sequence>
<feature type="region of interest" description="Disordered" evidence="1">
    <location>
        <begin position="478"/>
        <end position="626"/>
    </location>
</feature>
<gene>
    <name evidence="3" type="ORF">FSB_LOCUS57826</name>
</gene>
<proteinExistence type="predicted"/>
<dbReference type="AlphaFoldDB" id="A0A2N9J055"/>
<dbReference type="PANTHER" id="PTHR10688:SF3">
    <property type="entry name" value="PWWP DOMAIN-CONTAINING PROTEIN 6"/>
    <property type="match status" value="1"/>
</dbReference>
<protein>
    <recommendedName>
        <fullName evidence="2">PWWP domain-containing protein</fullName>
    </recommendedName>
</protein>
<feature type="compositionally biased region" description="Basic and acidic residues" evidence="1">
    <location>
        <begin position="607"/>
        <end position="620"/>
    </location>
</feature>
<feature type="compositionally biased region" description="Basic residues" evidence="1">
    <location>
        <begin position="769"/>
        <end position="779"/>
    </location>
</feature>
<dbReference type="SMART" id="SM00293">
    <property type="entry name" value="PWWP"/>
    <property type="match status" value="1"/>
</dbReference>
<dbReference type="PANTHER" id="PTHR10688">
    <property type="entry name" value="PWWP DOMAIN-CONTAINING PROTEIN"/>
    <property type="match status" value="1"/>
</dbReference>
<dbReference type="InterPro" id="IPR052657">
    <property type="entry name" value="PDP_family_Arabidopsis"/>
</dbReference>
<dbReference type="CDD" id="cd05162">
    <property type="entry name" value="PWWP"/>
    <property type="match status" value="1"/>
</dbReference>
<name>A0A2N9J055_FAGSY</name>
<feature type="compositionally biased region" description="Low complexity" evidence="1">
    <location>
        <begin position="536"/>
        <end position="549"/>
    </location>
</feature>
<dbReference type="EMBL" id="OIVN01006293">
    <property type="protein sequence ID" value="SPD29944.1"/>
    <property type="molecule type" value="Genomic_DNA"/>
</dbReference>
<dbReference type="SUPFAM" id="SSF63748">
    <property type="entry name" value="Tudor/PWWP/MBT"/>
    <property type="match status" value="1"/>
</dbReference>
<feature type="region of interest" description="Disordered" evidence="1">
    <location>
        <begin position="1"/>
        <end position="55"/>
    </location>
</feature>
<feature type="region of interest" description="Disordered" evidence="1">
    <location>
        <begin position="688"/>
        <end position="707"/>
    </location>
</feature>
<accession>A0A2N9J055</accession>
<feature type="domain" description="PWWP" evidence="2">
    <location>
        <begin position="213"/>
        <end position="274"/>
    </location>
</feature>
<feature type="compositionally biased region" description="Basic and acidic residues" evidence="1">
    <location>
        <begin position="813"/>
        <end position="833"/>
    </location>
</feature>
<feature type="region of interest" description="Disordered" evidence="1">
    <location>
        <begin position="768"/>
        <end position="849"/>
    </location>
</feature>
<evidence type="ECO:0000313" key="3">
    <source>
        <dbReference type="EMBL" id="SPD29944.1"/>
    </source>
</evidence>
<evidence type="ECO:0000256" key="1">
    <source>
        <dbReference type="SAM" id="MobiDB-lite"/>
    </source>
</evidence>
<organism evidence="3">
    <name type="scientific">Fagus sylvatica</name>
    <name type="common">Beechnut</name>
    <dbReference type="NCBI Taxonomy" id="28930"/>
    <lineage>
        <taxon>Eukaryota</taxon>
        <taxon>Viridiplantae</taxon>
        <taxon>Streptophyta</taxon>
        <taxon>Embryophyta</taxon>
        <taxon>Tracheophyta</taxon>
        <taxon>Spermatophyta</taxon>
        <taxon>Magnoliopsida</taxon>
        <taxon>eudicotyledons</taxon>
        <taxon>Gunneridae</taxon>
        <taxon>Pentapetalae</taxon>
        <taxon>rosids</taxon>
        <taxon>fabids</taxon>
        <taxon>Fagales</taxon>
        <taxon>Fagaceae</taxon>
        <taxon>Fagus</taxon>
    </lineage>
</organism>
<feature type="compositionally biased region" description="Basic and acidic residues" evidence="1">
    <location>
        <begin position="791"/>
        <end position="806"/>
    </location>
</feature>